<name>A0ACB7TCJ6_HYAAI</name>
<evidence type="ECO:0000313" key="1">
    <source>
        <dbReference type="EMBL" id="KAH6943744.1"/>
    </source>
</evidence>
<sequence length="142" mass="15521">MAVVSNAAENAMVLNAIMLYVVPGRTWTSAGAGTSRDFKCARVDLVLNSLSDEKLQASVRCLATHGRFVEIGKFDLFQNKSLGMSVFLEDVNFHGVMLDSLLLNHPTGLAHKRQAGGVVEQQAVQFAAHSFLWSLYRSDGHI</sequence>
<dbReference type="Proteomes" id="UP000821845">
    <property type="component" value="Chromosome 10"/>
</dbReference>
<organism evidence="1 2">
    <name type="scientific">Hyalomma asiaticum</name>
    <name type="common">Tick</name>
    <dbReference type="NCBI Taxonomy" id="266040"/>
    <lineage>
        <taxon>Eukaryota</taxon>
        <taxon>Metazoa</taxon>
        <taxon>Ecdysozoa</taxon>
        <taxon>Arthropoda</taxon>
        <taxon>Chelicerata</taxon>
        <taxon>Arachnida</taxon>
        <taxon>Acari</taxon>
        <taxon>Parasitiformes</taxon>
        <taxon>Ixodida</taxon>
        <taxon>Ixodoidea</taxon>
        <taxon>Ixodidae</taxon>
        <taxon>Hyalomminae</taxon>
        <taxon>Hyalomma</taxon>
    </lineage>
</organism>
<comment type="caution">
    <text evidence="1">The sequence shown here is derived from an EMBL/GenBank/DDBJ whole genome shotgun (WGS) entry which is preliminary data.</text>
</comment>
<accession>A0ACB7TCJ6</accession>
<reference evidence="1" key="1">
    <citation type="submission" date="2020-05" db="EMBL/GenBank/DDBJ databases">
        <title>Large-scale comparative analyses of tick genomes elucidate their genetic diversity and vector capacities.</title>
        <authorList>
            <person name="Jia N."/>
            <person name="Wang J."/>
            <person name="Shi W."/>
            <person name="Du L."/>
            <person name="Sun Y."/>
            <person name="Zhan W."/>
            <person name="Jiang J."/>
            <person name="Wang Q."/>
            <person name="Zhang B."/>
            <person name="Ji P."/>
            <person name="Sakyi L.B."/>
            <person name="Cui X."/>
            <person name="Yuan T."/>
            <person name="Jiang B."/>
            <person name="Yang W."/>
            <person name="Lam T.T.-Y."/>
            <person name="Chang Q."/>
            <person name="Ding S."/>
            <person name="Wang X."/>
            <person name="Zhu J."/>
            <person name="Ruan X."/>
            <person name="Zhao L."/>
            <person name="Wei J."/>
            <person name="Que T."/>
            <person name="Du C."/>
            <person name="Cheng J."/>
            <person name="Dai P."/>
            <person name="Han X."/>
            <person name="Huang E."/>
            <person name="Gao Y."/>
            <person name="Liu J."/>
            <person name="Shao H."/>
            <person name="Ye R."/>
            <person name="Li L."/>
            <person name="Wei W."/>
            <person name="Wang X."/>
            <person name="Wang C."/>
            <person name="Yang T."/>
            <person name="Huo Q."/>
            <person name="Li W."/>
            <person name="Guo W."/>
            <person name="Chen H."/>
            <person name="Zhou L."/>
            <person name="Ni X."/>
            <person name="Tian J."/>
            <person name="Zhou Y."/>
            <person name="Sheng Y."/>
            <person name="Liu T."/>
            <person name="Pan Y."/>
            <person name="Xia L."/>
            <person name="Li J."/>
            <person name="Zhao F."/>
            <person name="Cao W."/>
        </authorList>
    </citation>
    <scope>NUCLEOTIDE SEQUENCE</scope>
    <source>
        <strain evidence="1">Hyas-2018</strain>
    </source>
</reference>
<dbReference type="EMBL" id="CM023490">
    <property type="protein sequence ID" value="KAH6943744.1"/>
    <property type="molecule type" value="Genomic_DNA"/>
</dbReference>
<gene>
    <name evidence="1" type="ORF">HPB50_026359</name>
</gene>
<keyword evidence="2" id="KW-1185">Reference proteome</keyword>
<evidence type="ECO:0000313" key="2">
    <source>
        <dbReference type="Proteomes" id="UP000821845"/>
    </source>
</evidence>
<proteinExistence type="predicted"/>
<protein>
    <submittedName>
        <fullName evidence="1">Uncharacterized protein</fullName>
    </submittedName>
</protein>